<keyword evidence="3" id="KW-0813">Transport</keyword>
<dbReference type="RefSeq" id="WP_183264688.1">
    <property type="nucleotide sequence ID" value="NZ_BAAAVZ010000036.1"/>
</dbReference>
<evidence type="ECO:0000259" key="5">
    <source>
        <dbReference type="Pfam" id="PF00496"/>
    </source>
</evidence>
<dbReference type="Proteomes" id="UP000539538">
    <property type="component" value="Unassembled WGS sequence"/>
</dbReference>
<dbReference type="PROSITE" id="PS51318">
    <property type="entry name" value="TAT"/>
    <property type="match status" value="1"/>
</dbReference>
<reference evidence="6 7" key="1">
    <citation type="submission" date="2020-08" db="EMBL/GenBank/DDBJ databases">
        <title>Genomic Encyclopedia of Type Strains, Phase IV (KMG-IV): sequencing the most valuable type-strain genomes for metagenomic binning, comparative biology and taxonomic classification.</title>
        <authorList>
            <person name="Goeker M."/>
        </authorList>
    </citation>
    <scope>NUCLEOTIDE SEQUENCE [LARGE SCALE GENOMIC DNA]</scope>
    <source>
        <strain evidence="6 7">DSM 7050</strain>
    </source>
</reference>
<evidence type="ECO:0000256" key="4">
    <source>
        <dbReference type="ARBA" id="ARBA00022729"/>
    </source>
</evidence>
<comment type="subcellular location">
    <subcellularLocation>
        <location evidence="1">Periplasm</location>
    </subcellularLocation>
</comment>
<dbReference type="InterPro" id="IPR039424">
    <property type="entry name" value="SBP_5"/>
</dbReference>
<keyword evidence="7" id="KW-1185">Reference proteome</keyword>
<evidence type="ECO:0000256" key="3">
    <source>
        <dbReference type="ARBA" id="ARBA00022448"/>
    </source>
</evidence>
<dbReference type="Gene3D" id="3.40.190.10">
    <property type="entry name" value="Periplasmic binding protein-like II"/>
    <property type="match status" value="1"/>
</dbReference>
<evidence type="ECO:0000256" key="2">
    <source>
        <dbReference type="ARBA" id="ARBA00005695"/>
    </source>
</evidence>
<organism evidence="6 7">
    <name type="scientific">Aminobacter niigataensis</name>
    <dbReference type="NCBI Taxonomy" id="83265"/>
    <lineage>
        <taxon>Bacteria</taxon>
        <taxon>Pseudomonadati</taxon>
        <taxon>Pseudomonadota</taxon>
        <taxon>Alphaproteobacteria</taxon>
        <taxon>Hyphomicrobiales</taxon>
        <taxon>Phyllobacteriaceae</taxon>
        <taxon>Aminobacter</taxon>
    </lineage>
</organism>
<gene>
    <name evidence="6" type="ORF">GGQ99_005148</name>
</gene>
<dbReference type="PANTHER" id="PTHR30290:SF10">
    <property type="entry name" value="PERIPLASMIC OLIGOPEPTIDE-BINDING PROTEIN-RELATED"/>
    <property type="match status" value="1"/>
</dbReference>
<dbReference type="SUPFAM" id="SSF53850">
    <property type="entry name" value="Periplasmic binding protein-like II"/>
    <property type="match status" value="1"/>
</dbReference>
<proteinExistence type="inferred from homology"/>
<evidence type="ECO:0000256" key="1">
    <source>
        <dbReference type="ARBA" id="ARBA00004418"/>
    </source>
</evidence>
<dbReference type="EMBL" id="JACHOT010000013">
    <property type="protein sequence ID" value="MBB4653357.1"/>
    <property type="molecule type" value="Genomic_DNA"/>
</dbReference>
<comment type="similarity">
    <text evidence="2">Belongs to the bacterial solute-binding protein 5 family.</text>
</comment>
<dbReference type="InterPro" id="IPR006311">
    <property type="entry name" value="TAT_signal"/>
</dbReference>
<evidence type="ECO:0000313" key="6">
    <source>
        <dbReference type="EMBL" id="MBB4653357.1"/>
    </source>
</evidence>
<dbReference type="InterPro" id="IPR000914">
    <property type="entry name" value="SBP_5_dom"/>
</dbReference>
<accession>A0ABR6L971</accession>
<dbReference type="CDD" id="cd08512">
    <property type="entry name" value="PBP2_NikA_DppA_OppA_like_7"/>
    <property type="match status" value="1"/>
</dbReference>
<name>A0ABR6L971_9HYPH</name>
<sequence>MDNNPVDQSAFGLSRRSLMKGGIALTGLSALSSVAGVTSAFGQSVPTLIVASPQTPQSLDSEFDISLGTVDAYGVLYENLIEFAKIPDPKVPGVMREDTGSYPDKPGGVNAVGKLAESWEMDPGARWAKFKLREGVISNWGNELTAEDVVWSWRRKFELGGVGLFYLATLGLTKPEQIKAEDKYIVSFSPENPNPMLVRIMANLFAHVFDSTKCKEVGGEEDPWAKEFLRNETASFAPYVVERLERGQQAVFKAREDYYGGKPFFDRVIYREVPTSAARVSLLRGGAVDIAQFLQPLEVIQLKNVPNVEVNTIDATSMLWIELNAVVAPFDNKLVRQAMNFAFPQEEIIKTVFQDLGAPLIGAMPWFYPSFTDQYWQYGQNLEKARELLKEAGFESGFSTTLSYNAGDPVHEQIAILYQSALRQIGINLELKKYPAGTFYNAVSERKEPMIFYQDNPWTPDPGYAMSLYFDSKSFVNYSNYNNKEVDELLYKIARSADESERVKMSQRVQEIVMEEAPWVFVAYPNYHWAHKTGVKGLTYYTSNNIRYQDLSRS</sequence>
<evidence type="ECO:0000313" key="7">
    <source>
        <dbReference type="Proteomes" id="UP000539538"/>
    </source>
</evidence>
<feature type="domain" description="Solute-binding protein family 5" evidence="5">
    <location>
        <begin position="112"/>
        <end position="473"/>
    </location>
</feature>
<dbReference type="Gene3D" id="3.10.105.10">
    <property type="entry name" value="Dipeptide-binding Protein, Domain 3"/>
    <property type="match status" value="1"/>
</dbReference>
<dbReference type="PANTHER" id="PTHR30290">
    <property type="entry name" value="PERIPLASMIC BINDING COMPONENT OF ABC TRANSPORTER"/>
    <property type="match status" value="1"/>
</dbReference>
<dbReference type="Pfam" id="PF00496">
    <property type="entry name" value="SBP_bac_5"/>
    <property type="match status" value="1"/>
</dbReference>
<comment type="caution">
    <text evidence="6">The sequence shown here is derived from an EMBL/GenBank/DDBJ whole genome shotgun (WGS) entry which is preliminary data.</text>
</comment>
<keyword evidence="4" id="KW-0732">Signal</keyword>
<protein>
    <submittedName>
        <fullName evidence="6">Peptide/nickel transport system substrate-binding protein</fullName>
    </submittedName>
</protein>
<dbReference type="Gene3D" id="3.90.76.10">
    <property type="entry name" value="Dipeptide-binding Protein, Domain 1"/>
    <property type="match status" value="1"/>
</dbReference>